<dbReference type="GO" id="GO:0005829">
    <property type="term" value="C:cytosol"/>
    <property type="evidence" value="ECO:0007669"/>
    <property type="project" value="TreeGrafter"/>
</dbReference>
<dbReference type="Pfam" id="PF00296">
    <property type="entry name" value="Bac_luciferase"/>
    <property type="match status" value="1"/>
</dbReference>
<evidence type="ECO:0000259" key="1">
    <source>
        <dbReference type="Pfam" id="PF00296"/>
    </source>
</evidence>
<dbReference type="PANTHER" id="PTHR30137">
    <property type="entry name" value="LUCIFERASE-LIKE MONOOXYGENASE"/>
    <property type="match status" value="1"/>
</dbReference>
<dbReference type="Gene3D" id="3.20.20.30">
    <property type="entry name" value="Luciferase-like domain"/>
    <property type="match status" value="1"/>
</dbReference>
<name>A0A381S0P0_9ZZZZ</name>
<dbReference type="EMBL" id="UINC01002464">
    <property type="protein sequence ID" value="SUZ96949.1"/>
    <property type="molecule type" value="Genomic_DNA"/>
</dbReference>
<reference evidence="2" key="1">
    <citation type="submission" date="2018-05" db="EMBL/GenBank/DDBJ databases">
        <authorList>
            <person name="Lanie J.A."/>
            <person name="Ng W.-L."/>
            <person name="Kazmierczak K.M."/>
            <person name="Andrzejewski T.M."/>
            <person name="Davidsen T.M."/>
            <person name="Wayne K.J."/>
            <person name="Tettelin H."/>
            <person name="Glass J.I."/>
            <person name="Rusch D."/>
            <person name="Podicherti R."/>
            <person name="Tsui H.-C.T."/>
            <person name="Winkler M.E."/>
        </authorList>
    </citation>
    <scope>NUCLEOTIDE SEQUENCE</scope>
</reference>
<protein>
    <recommendedName>
        <fullName evidence="1">Luciferase-like domain-containing protein</fullName>
    </recommendedName>
</protein>
<organism evidence="2">
    <name type="scientific">marine metagenome</name>
    <dbReference type="NCBI Taxonomy" id="408172"/>
    <lineage>
        <taxon>unclassified sequences</taxon>
        <taxon>metagenomes</taxon>
        <taxon>ecological metagenomes</taxon>
    </lineage>
</organism>
<dbReference type="SUPFAM" id="SSF51679">
    <property type="entry name" value="Bacterial luciferase-like"/>
    <property type="match status" value="1"/>
</dbReference>
<dbReference type="AlphaFoldDB" id="A0A381S0P0"/>
<feature type="domain" description="Luciferase-like" evidence="1">
    <location>
        <begin position="1"/>
        <end position="314"/>
    </location>
</feature>
<accession>A0A381S0P0</accession>
<dbReference type="InterPro" id="IPR036661">
    <property type="entry name" value="Luciferase-like_sf"/>
</dbReference>
<dbReference type="GO" id="GO:0016705">
    <property type="term" value="F:oxidoreductase activity, acting on paired donors, with incorporation or reduction of molecular oxygen"/>
    <property type="evidence" value="ECO:0007669"/>
    <property type="project" value="InterPro"/>
</dbReference>
<dbReference type="InterPro" id="IPR011251">
    <property type="entry name" value="Luciferase-like_dom"/>
</dbReference>
<dbReference type="InterPro" id="IPR050766">
    <property type="entry name" value="Bact_Lucif_Oxidored"/>
</dbReference>
<sequence>MHVGMALVFQNPDDLRDDREVYNAELALGLKAESLGFQSLWTVDHHFSGYSMSPDPLQILTWFAGQTKELQLGTAVIVLPWHDPLRVAEQVTLLDNMSGGRLLLGIGRGLARLEYEGFRVDRSTSRERFIEYAEALLTGLEEGGLHYEGDFLSQPHRDLRPAPERSFVGRTWAAAVSPESAPIMARLGAGLLVIPQKPWEVVAADVASYEETWAVEHPDKPPPPPLSGGFVFVDDSADRAAELAHKYIGGYYRSILEHYELANSENFEVRGYEFYSNVADHVENRGVDGAAEDFISLMPWGTPEQVTEKVAAIEANIGIAGFFPFFSYGGMPYGEVARNVDLFVNAVMPELKSWDTAPVSSPVG</sequence>
<proteinExistence type="predicted"/>
<gene>
    <name evidence="2" type="ORF">METZ01_LOCUS49803</name>
</gene>
<evidence type="ECO:0000313" key="2">
    <source>
        <dbReference type="EMBL" id="SUZ96949.1"/>
    </source>
</evidence>
<dbReference type="PANTHER" id="PTHR30137:SF6">
    <property type="entry name" value="LUCIFERASE-LIKE MONOOXYGENASE"/>
    <property type="match status" value="1"/>
</dbReference>